<proteinExistence type="predicted"/>
<name>A0A127Q5P4_9BURK</name>
<dbReference type="NCBIfam" id="TIGR01643">
    <property type="entry name" value="YD_repeat_2x"/>
    <property type="match status" value="1"/>
</dbReference>
<gene>
    <name evidence="2" type="ORF">CPter91_3013</name>
</gene>
<dbReference type="Gene3D" id="2.60.120.200">
    <property type="match status" value="2"/>
</dbReference>
<sequence length="1499" mass="154839">MANSNRAATRRVQHVVQMIFSAFSLMLQHVLRFHVVAVLASIFMCAGIAHAAGANYIYDELSRLVQVIVGDGSSTQYVYDAAGNITAVKADAVNTLAISSFTPTSGGTGINVTVFGSGFSPTAASNTVTINNVAAAVTSASASQLKLTVPASATTGLITVSNANGSVTSTQAFTVGSTLSAPTIASFTPTVGAAGTAVTINGTNFQAGISNNKVSFGGVNGVITSLTLPGQAVAVVSSSAQSGKVTLQTTAGISTSSSDFFVVPAGVAVADVVTTGRITIGGAAVSPTINTAGKYAMLLFDGTSGQQLSLAMPVFTPTPSGSGWVSIHLYDPGGKILSSCSLPDPNGCQFSALPYNGTYRILVGIDSSHTASMSLLLSSVVNTGTTPNVATGILRIDDLPMPLNQLAGQNGRYTFDGVIGQRLGLGVHFDPVRSGDVNWSVLAPDGTTLTSCSSYTPGGGCILPQLIATGVYTVLLTPTAATTVLQGSMSLSSNVMGTLIPNAAATTFATGRNGQNGRYTFTAEAGDSYNLIWRDSTIYGYWSQLYVYAPDGSQVAVQNFGPDQPRGEIQLNNLSQSGTYAVLVVPCGGGIGQVAIQLLAPATGALALDGAPLTINQMAGQNGRYTFNGTVGQRIDLGALFSTSGSVGWSVLAPDGSTFFGGCIDFTPRSACIPPPLNTVGTYTVLVVPHDSTIVLQGALTLSSHVTGTLTPNAATTVFTTTRVGQTGFYSFNATAGDSYSLVWSAPAFDDGPGNGSWAYLAVYAPDGSQIIRQFFDGSSPAGEIQLNNLTQAGTYVAILVPSYGGTGQAGVRLLSNVAGALAVDGSPLAISQLAGQNGRYTFSGIVGQQLDLGAVLSSGGSVGWSVLGPDGSTFFNGCTDFSAASACILPQLNATGMYTVLVVPRDATTATQGALTLSSQVAGILTPDVATTFVTTRVGQTGRYKLSAAAGDSYSLAWNGATINGSCSYLYVYNPDGTQLSSSQPFGNGNPAGSLPLNNLAQTGSYTVAVVPCPGGPGGQVTLQLSQTNHLPAGAYGDPLWGNVSSLLRLNGANGSSAIADATGEHVWTAHGNAQESNAAGNPGDASGTAFKFDGNGDYADTPDAADLRIAGKSFTIDFWVYMSATASGRWRTIVSKRISTEGSTAEYEVFINNTDDRFGFYNGTLQITNTKIPVATWTHIEISKDISTGMVRQFMNGVKVYEAVGPNTAADTTAPVRLGMANPAQVAPDDEFFHGYLSNVRITTGVVRHTANFVPPPTPLPNLSPAVQGDPAWSNVASLLRFAGQNGSPSIIDETGAHAWTAHGNAQESNAAGNPGDASGTAFKFDGNGDYADTPDAADLRIAGKSFTIDFWVYMSATASGRWRTIVSKRISTEGSTAEYEVFINNTDDRFGFYNGTLQITNTKIPVATWSHIEISKDISTGVVRQFMNGVKVYEAVGPNTAADTTAPVRLGMANPAQVAPDDEFFHGYLSNVRITTGIVRHTANFTPPSTPFPNRN</sequence>
<dbReference type="SUPFAM" id="SSF49899">
    <property type="entry name" value="Concanavalin A-like lectins/glucanases"/>
    <property type="match status" value="2"/>
</dbReference>
<dbReference type="InterPro" id="IPR002909">
    <property type="entry name" value="IPT_dom"/>
</dbReference>
<reference evidence="2 3" key="1">
    <citation type="submission" date="2015-11" db="EMBL/GenBank/DDBJ databases">
        <title>Exploring the genomic traits of fungus-feeding bacterial genus Collimonas.</title>
        <authorList>
            <person name="Song C."/>
            <person name="Schmidt R."/>
            <person name="de Jager V."/>
            <person name="Krzyzanowska D."/>
            <person name="Jongedijk E."/>
            <person name="Cankar K."/>
            <person name="Beekwilder J."/>
            <person name="van Veen A."/>
            <person name="de Boer W."/>
            <person name="van Veen J.A."/>
            <person name="Garbeva P."/>
        </authorList>
    </citation>
    <scope>NUCLEOTIDE SEQUENCE [LARGE SCALE GENOMIC DNA]</scope>
    <source>
        <strain evidence="2 3">Ter91</strain>
    </source>
</reference>
<dbReference type="PATRIC" id="fig|279113.9.peg.2978"/>
<dbReference type="Proteomes" id="UP000074561">
    <property type="component" value="Chromosome"/>
</dbReference>
<dbReference type="Gene3D" id="2.60.40.10">
    <property type="entry name" value="Immunoglobulins"/>
    <property type="match status" value="2"/>
</dbReference>
<evidence type="ECO:0000313" key="3">
    <source>
        <dbReference type="Proteomes" id="UP000074561"/>
    </source>
</evidence>
<keyword evidence="2" id="KW-0456">Lyase</keyword>
<dbReference type="GO" id="GO:0016829">
    <property type="term" value="F:lyase activity"/>
    <property type="evidence" value="ECO:0007669"/>
    <property type="project" value="UniProtKB-KW"/>
</dbReference>
<protein>
    <submittedName>
        <fullName evidence="2">Polysaccharide lyase family protein</fullName>
    </submittedName>
</protein>
<dbReference type="InterPro" id="IPR014756">
    <property type="entry name" value="Ig_E-set"/>
</dbReference>
<dbReference type="KEGG" id="cpra:CPter91_3013"/>
<dbReference type="RefSeq" id="WP_150119700.1">
    <property type="nucleotide sequence ID" value="NZ_CP013234.1"/>
</dbReference>
<dbReference type="Pfam" id="PF01833">
    <property type="entry name" value="TIG"/>
    <property type="match status" value="2"/>
</dbReference>
<dbReference type="STRING" id="279113.CPter91_3013"/>
<evidence type="ECO:0000313" key="2">
    <source>
        <dbReference type="EMBL" id="AMP05354.1"/>
    </source>
</evidence>
<dbReference type="EMBL" id="CP013234">
    <property type="protein sequence ID" value="AMP05354.1"/>
    <property type="molecule type" value="Genomic_DNA"/>
</dbReference>
<accession>A0A127Q5P4</accession>
<evidence type="ECO:0000259" key="1">
    <source>
        <dbReference type="Pfam" id="PF01833"/>
    </source>
</evidence>
<organism evidence="2 3">
    <name type="scientific">Collimonas pratensis</name>
    <dbReference type="NCBI Taxonomy" id="279113"/>
    <lineage>
        <taxon>Bacteria</taxon>
        <taxon>Pseudomonadati</taxon>
        <taxon>Pseudomonadota</taxon>
        <taxon>Betaproteobacteria</taxon>
        <taxon>Burkholderiales</taxon>
        <taxon>Oxalobacteraceae</taxon>
        <taxon>Collimonas</taxon>
    </lineage>
</organism>
<feature type="domain" description="IPT/TIG" evidence="1">
    <location>
        <begin position="182"/>
        <end position="253"/>
    </location>
</feature>
<dbReference type="InterPro" id="IPR006530">
    <property type="entry name" value="YD"/>
</dbReference>
<dbReference type="OrthoDB" id="8764461at2"/>
<dbReference type="InterPro" id="IPR013320">
    <property type="entry name" value="ConA-like_dom_sf"/>
</dbReference>
<dbReference type="InterPro" id="IPR013783">
    <property type="entry name" value="Ig-like_fold"/>
</dbReference>
<feature type="domain" description="IPT/TIG" evidence="1">
    <location>
        <begin position="98"/>
        <end position="174"/>
    </location>
</feature>
<dbReference type="CDD" id="cd00603">
    <property type="entry name" value="IPT_PCSR"/>
    <property type="match status" value="1"/>
</dbReference>
<dbReference type="SUPFAM" id="SSF81296">
    <property type="entry name" value="E set domains"/>
    <property type="match status" value="2"/>
</dbReference>